<sequence length="59" mass="6743">MTETSRQAIRTLTELATRRDAPAFYDAYRAALNDSQIAYDIRPRLPSWSWEAAYTAFAA</sequence>
<geneLocation type="plasmid" evidence="1 2">
    <name>unnamed1</name>
</geneLocation>
<keyword evidence="2" id="KW-1185">Reference proteome</keyword>
<dbReference type="KEGG" id="lck:HN018_23580"/>
<dbReference type="AlphaFoldDB" id="A0A6M8HXU8"/>
<organism evidence="1 2">
    <name type="scientific">Lichenicola cladoniae</name>
    <dbReference type="NCBI Taxonomy" id="1484109"/>
    <lineage>
        <taxon>Bacteria</taxon>
        <taxon>Pseudomonadati</taxon>
        <taxon>Pseudomonadota</taxon>
        <taxon>Alphaproteobacteria</taxon>
        <taxon>Acetobacterales</taxon>
        <taxon>Acetobacteraceae</taxon>
        <taxon>Lichenicola</taxon>
    </lineage>
</organism>
<evidence type="ECO:0000313" key="2">
    <source>
        <dbReference type="Proteomes" id="UP000500767"/>
    </source>
</evidence>
<evidence type="ECO:0000313" key="1">
    <source>
        <dbReference type="EMBL" id="QKE93168.1"/>
    </source>
</evidence>
<accession>A0A6M8HXU8</accession>
<name>A0A6M8HXU8_9PROT</name>
<dbReference type="EMBL" id="CP053709">
    <property type="protein sequence ID" value="QKE93168.1"/>
    <property type="molecule type" value="Genomic_DNA"/>
</dbReference>
<proteinExistence type="predicted"/>
<protein>
    <submittedName>
        <fullName evidence="1">Uncharacterized protein</fullName>
    </submittedName>
</protein>
<gene>
    <name evidence="1" type="ORF">HN018_23580</name>
</gene>
<dbReference type="Proteomes" id="UP000500767">
    <property type="component" value="Plasmid unnamed1"/>
</dbReference>
<keyword evidence="1" id="KW-0614">Plasmid</keyword>
<reference evidence="1 2" key="1">
    <citation type="journal article" date="2014" name="World J. Microbiol. Biotechnol.">
        <title>Biodiversity and physiological characteristics of Antarctic and Arctic lichens-associated bacteria.</title>
        <authorList>
            <person name="Lee Y.M."/>
            <person name="Kim E.H."/>
            <person name="Lee H.K."/>
            <person name="Hong S.G."/>
        </authorList>
    </citation>
    <scope>NUCLEOTIDE SEQUENCE [LARGE SCALE GENOMIC DNA]</scope>
    <source>
        <strain evidence="1 2">PAMC 26569</strain>
        <plasmid evidence="1">unnamed1</plasmid>
    </source>
</reference>
<dbReference type="RefSeq" id="WP_171833856.1">
    <property type="nucleotide sequence ID" value="NZ_CP053709.1"/>
</dbReference>